<organism evidence="3 4">
    <name type="scientific">Aspergillus nanangensis</name>
    <dbReference type="NCBI Taxonomy" id="2582783"/>
    <lineage>
        <taxon>Eukaryota</taxon>
        <taxon>Fungi</taxon>
        <taxon>Dikarya</taxon>
        <taxon>Ascomycota</taxon>
        <taxon>Pezizomycotina</taxon>
        <taxon>Eurotiomycetes</taxon>
        <taxon>Eurotiomycetidae</taxon>
        <taxon>Eurotiales</taxon>
        <taxon>Aspergillaceae</taxon>
        <taxon>Aspergillus</taxon>
        <taxon>Aspergillus subgen. Circumdati</taxon>
    </lineage>
</organism>
<evidence type="ECO:0000259" key="2">
    <source>
        <dbReference type="Pfam" id="PF00135"/>
    </source>
</evidence>
<name>A0AAD4CED2_ASPNN</name>
<dbReference type="SUPFAM" id="SSF53474">
    <property type="entry name" value="alpha/beta-Hydrolases"/>
    <property type="match status" value="1"/>
</dbReference>
<reference evidence="3" key="2">
    <citation type="submission" date="2020-02" db="EMBL/GenBank/DDBJ databases">
        <authorList>
            <person name="Gilchrist C.L.M."/>
            <person name="Chooi Y.-H."/>
        </authorList>
    </citation>
    <scope>NUCLEOTIDE SEQUENCE</scope>
    <source>
        <strain evidence="3">MST-FP2251</strain>
    </source>
</reference>
<comment type="caution">
    <text evidence="3">The sequence shown here is derived from an EMBL/GenBank/DDBJ whole genome shotgun (WGS) entry which is preliminary data.</text>
</comment>
<evidence type="ECO:0000313" key="3">
    <source>
        <dbReference type="EMBL" id="KAF9884865.1"/>
    </source>
</evidence>
<proteinExistence type="predicted"/>
<dbReference type="InterPro" id="IPR002018">
    <property type="entry name" value="CarbesteraseB"/>
</dbReference>
<sequence>MLLLCSVLLVALAAAFPNGPGVAFPNSTALPLLTLPYGTWRASQYDARADVYTFRNIRYAAPPVGNSRWAKPSPPEVVHDIQDGSYGHNCFPVPLPGFDGPPFANLTQNPGEDCLFLDVYVPGKVFRHHKKPIPVVVWFYGGSYVTGSKDQALGMGLYDGSGLIQQADQDLIVVTFNYRLGAFGFLAGEALKGNGSYHAGFLDQRAALSWVQSYIRLLGGDPDNVSAWGQSAGSGSILYHLLAEGGTLPPLFNKAFFQSPGFDPNVNVEDVEENFYNFTEAAGCGNATDMMQCLRSVDSSALQKGNLVVSTNINPVPDGSYIPQPAQVALAQESLMVSHVLDEGILFLPNPLPPGFLESYITNIFPPDSEDQVKRLVSIYKSQQASTNVSDKQIASELVRDVIFTCNIRALIEAYNSKPTWATQYSYIDGILNGTHTSELTAEWYNPLTNPDKQPLFELYQRYIVNHARTGDPNSSRRGKLPVFWPKVLGIRREEVGNVLDLNNDGFHLMDGDPQMLKTSCHAWRDAFVEVAG</sequence>
<keyword evidence="4" id="KW-1185">Reference proteome</keyword>
<evidence type="ECO:0000313" key="4">
    <source>
        <dbReference type="Proteomes" id="UP001194746"/>
    </source>
</evidence>
<dbReference type="Pfam" id="PF00135">
    <property type="entry name" value="COesterase"/>
    <property type="match status" value="1"/>
</dbReference>
<dbReference type="PROSITE" id="PS00941">
    <property type="entry name" value="CARBOXYLESTERASE_B_2"/>
    <property type="match status" value="1"/>
</dbReference>
<dbReference type="Proteomes" id="UP001194746">
    <property type="component" value="Unassembled WGS sequence"/>
</dbReference>
<gene>
    <name evidence="3" type="ORF">FE257_001208</name>
</gene>
<evidence type="ECO:0000256" key="1">
    <source>
        <dbReference type="SAM" id="SignalP"/>
    </source>
</evidence>
<keyword evidence="1" id="KW-0732">Signal</keyword>
<accession>A0AAD4CED2</accession>
<dbReference type="EMBL" id="VCAU01000110">
    <property type="protein sequence ID" value="KAF9884865.1"/>
    <property type="molecule type" value="Genomic_DNA"/>
</dbReference>
<dbReference type="PANTHER" id="PTHR11559">
    <property type="entry name" value="CARBOXYLESTERASE"/>
    <property type="match status" value="1"/>
</dbReference>
<feature type="signal peptide" evidence="1">
    <location>
        <begin position="1"/>
        <end position="15"/>
    </location>
</feature>
<feature type="domain" description="Carboxylesterase type B" evidence="2">
    <location>
        <begin position="36"/>
        <end position="506"/>
    </location>
</feature>
<reference evidence="3" key="1">
    <citation type="journal article" date="2019" name="Beilstein J. Org. Chem.">
        <title>Nanangenines: drimane sesquiterpenoids as the dominant metabolite cohort of a novel Australian fungus, Aspergillus nanangensis.</title>
        <authorList>
            <person name="Lacey H.J."/>
            <person name="Gilchrist C.L.M."/>
            <person name="Crombie A."/>
            <person name="Kalaitzis J.A."/>
            <person name="Vuong D."/>
            <person name="Rutledge P.J."/>
            <person name="Turner P."/>
            <person name="Pitt J.I."/>
            <person name="Lacey E."/>
            <person name="Chooi Y.H."/>
            <person name="Piggott A.M."/>
        </authorList>
    </citation>
    <scope>NUCLEOTIDE SEQUENCE</scope>
    <source>
        <strain evidence="3">MST-FP2251</strain>
    </source>
</reference>
<dbReference type="InterPro" id="IPR050309">
    <property type="entry name" value="Type-B_Carboxylest/Lipase"/>
</dbReference>
<dbReference type="InterPro" id="IPR019819">
    <property type="entry name" value="Carboxylesterase_B_CS"/>
</dbReference>
<protein>
    <recommendedName>
        <fullName evidence="2">Carboxylesterase type B domain-containing protein</fullName>
    </recommendedName>
</protein>
<feature type="chain" id="PRO_5042165187" description="Carboxylesterase type B domain-containing protein" evidence="1">
    <location>
        <begin position="16"/>
        <end position="533"/>
    </location>
</feature>
<dbReference type="AlphaFoldDB" id="A0AAD4CED2"/>
<dbReference type="Gene3D" id="3.40.50.1820">
    <property type="entry name" value="alpha/beta hydrolase"/>
    <property type="match status" value="1"/>
</dbReference>
<dbReference type="InterPro" id="IPR029058">
    <property type="entry name" value="AB_hydrolase_fold"/>
</dbReference>